<keyword evidence="3" id="KW-0999">Mitochondrion inner membrane</keyword>
<dbReference type="EMBL" id="NESQ01000308">
    <property type="protein sequence ID" value="PUU74291.1"/>
    <property type="molecule type" value="Genomic_DNA"/>
</dbReference>
<keyword evidence="5" id="KW-0472">Membrane</keyword>
<name>A0A2T6ZFL1_TUBBO</name>
<reference evidence="6 7" key="1">
    <citation type="submission" date="2017-04" db="EMBL/GenBank/DDBJ databases">
        <title>Draft genome sequence of Tuber borchii Vittad., a whitish edible truffle.</title>
        <authorList>
            <consortium name="DOE Joint Genome Institute"/>
            <person name="Murat C."/>
            <person name="Kuo A."/>
            <person name="Barry K.W."/>
            <person name="Clum A."/>
            <person name="Dockter R.B."/>
            <person name="Fauchery L."/>
            <person name="Iotti M."/>
            <person name="Kohler A."/>
            <person name="Labutti K."/>
            <person name="Lindquist E.A."/>
            <person name="Lipzen A."/>
            <person name="Ohm R.A."/>
            <person name="Wang M."/>
            <person name="Grigoriev I.V."/>
            <person name="Zambonelli A."/>
            <person name="Martin F.M."/>
        </authorList>
    </citation>
    <scope>NUCLEOTIDE SEQUENCE [LARGE SCALE GENOMIC DNA]</scope>
    <source>
        <strain evidence="6 7">Tbo3840</strain>
    </source>
</reference>
<evidence type="ECO:0000256" key="4">
    <source>
        <dbReference type="ARBA" id="ARBA00022989"/>
    </source>
</evidence>
<evidence type="ECO:0000256" key="2">
    <source>
        <dbReference type="ARBA" id="ARBA00022692"/>
    </source>
</evidence>
<comment type="subcellular location">
    <subcellularLocation>
        <location evidence="1">Membrane</location>
    </subcellularLocation>
</comment>
<proteinExistence type="predicted"/>
<keyword evidence="7" id="KW-1185">Reference proteome</keyword>
<evidence type="ECO:0000256" key="5">
    <source>
        <dbReference type="ARBA" id="ARBA00023136"/>
    </source>
</evidence>
<accession>A0A2T6ZFL1</accession>
<evidence type="ECO:0000313" key="7">
    <source>
        <dbReference type="Proteomes" id="UP000244722"/>
    </source>
</evidence>
<keyword evidence="3" id="KW-0496">Mitochondrion</keyword>
<dbReference type="GO" id="GO:0016020">
    <property type="term" value="C:membrane"/>
    <property type="evidence" value="ECO:0007669"/>
    <property type="project" value="UniProtKB-SubCell"/>
</dbReference>
<keyword evidence="4" id="KW-1133">Transmembrane helix</keyword>
<protein>
    <submittedName>
        <fullName evidence="6">Uncharacterized protein</fullName>
    </submittedName>
</protein>
<comment type="caution">
    <text evidence="6">The sequence shown here is derived from an EMBL/GenBank/DDBJ whole genome shotgun (WGS) entry which is preliminary data.</text>
</comment>
<evidence type="ECO:0000256" key="1">
    <source>
        <dbReference type="ARBA" id="ARBA00004370"/>
    </source>
</evidence>
<dbReference type="OrthoDB" id="5383784at2759"/>
<dbReference type="Proteomes" id="UP000244722">
    <property type="component" value="Unassembled WGS sequence"/>
</dbReference>
<dbReference type="InterPro" id="IPR023395">
    <property type="entry name" value="MCP_dom_sf"/>
</dbReference>
<dbReference type="SUPFAM" id="SSF103506">
    <property type="entry name" value="Mitochondrial carrier"/>
    <property type="match status" value="1"/>
</dbReference>
<organism evidence="6 7">
    <name type="scientific">Tuber borchii</name>
    <name type="common">White truffle</name>
    <dbReference type="NCBI Taxonomy" id="42251"/>
    <lineage>
        <taxon>Eukaryota</taxon>
        <taxon>Fungi</taxon>
        <taxon>Dikarya</taxon>
        <taxon>Ascomycota</taxon>
        <taxon>Pezizomycotina</taxon>
        <taxon>Pezizomycetes</taxon>
        <taxon>Pezizales</taxon>
        <taxon>Tuberaceae</taxon>
        <taxon>Tuber</taxon>
    </lineage>
</organism>
<evidence type="ECO:0000313" key="6">
    <source>
        <dbReference type="EMBL" id="PUU74291.1"/>
    </source>
</evidence>
<dbReference type="AlphaFoldDB" id="A0A2T6ZFL1"/>
<gene>
    <name evidence="6" type="ORF">B9Z19DRAFT_1133525</name>
</gene>
<sequence length="480" mass="53549">MRNGSYIRALGRLSFEPSQPASDADSAGSSTCEQSQEMQRRLIKAQNDVLATVGVCRRDTKQNQVLSEAIVQENEVGLLVGAVDLTITYLTTWPLIGIRNRLQTYRTYEGLGYRDVLLLTWRNNGILELLSGMPAHLCYQLLNVGRDYLQGKLLRYLSTKPLFRDPKTDKPRKKLLYAVDRCFSTLSWFLVYPLYQHAILQSLHLLPPTSILPSLCSLVPFSSQSPLVLPSYPGPILSFSALAFLTSQAANSYFFSSFFQQYSCGFLQFFFFNQLRRVIPRPTNPDAASIAGALDEGLDGGHWDMDIRIPPPPADETVAIMIEQTSSEGDRSRQHFTATLQFDEPQPFTRGTGWTEEEEQPLIDMADGEPPPTQHRVTRLSLHPADVVASHVADGIATALSSVFESAVMRTIATSFLLRQGVDVGVVKMRVFSPWEFRGNVGLVAKALAGEWGLMWLLFEGSYFASTWIGVGWFGYPAEV</sequence>
<evidence type="ECO:0000256" key="3">
    <source>
        <dbReference type="ARBA" id="ARBA00022792"/>
    </source>
</evidence>
<keyword evidence="2" id="KW-0812">Transmembrane</keyword>